<dbReference type="EMBL" id="CM055733">
    <property type="protein sequence ID" value="KAJ8009840.1"/>
    <property type="molecule type" value="Genomic_DNA"/>
</dbReference>
<protein>
    <submittedName>
        <fullName evidence="1">Uncharacterized protein</fullName>
    </submittedName>
</protein>
<evidence type="ECO:0000313" key="1">
    <source>
        <dbReference type="EMBL" id="KAJ8009840.1"/>
    </source>
</evidence>
<sequence length="108" mass="11976">MSVFGVGVCQSPRTLTALASRGPIAKVSLDHCDTKHSQNPESFSGWDLTRHIMKHLLSRHCHPPDLGLQQKTVRSKPHARITQWHRSSPSLEALCLSRISRLGYASAP</sequence>
<name>A0ACC2H245_DALPE</name>
<keyword evidence="2" id="KW-1185">Reference proteome</keyword>
<reference evidence="1" key="1">
    <citation type="submission" date="2021-05" db="EMBL/GenBank/DDBJ databases">
        <authorList>
            <person name="Pan Q."/>
            <person name="Jouanno E."/>
            <person name="Zahm M."/>
            <person name="Klopp C."/>
            <person name="Cabau C."/>
            <person name="Louis A."/>
            <person name="Berthelot C."/>
            <person name="Parey E."/>
            <person name="Roest Crollius H."/>
            <person name="Montfort J."/>
            <person name="Robinson-Rechavi M."/>
            <person name="Bouchez O."/>
            <person name="Lampietro C."/>
            <person name="Lopez Roques C."/>
            <person name="Donnadieu C."/>
            <person name="Postlethwait J."/>
            <person name="Bobe J."/>
            <person name="Dillon D."/>
            <person name="Chandos A."/>
            <person name="von Hippel F."/>
            <person name="Guiguen Y."/>
        </authorList>
    </citation>
    <scope>NUCLEOTIDE SEQUENCE</scope>
    <source>
        <strain evidence="1">YG-Jan2019</strain>
    </source>
</reference>
<proteinExistence type="predicted"/>
<dbReference type="Proteomes" id="UP001157502">
    <property type="component" value="Chromosome 6"/>
</dbReference>
<gene>
    <name evidence="1" type="ORF">DPEC_G00068370</name>
</gene>
<comment type="caution">
    <text evidence="1">The sequence shown here is derived from an EMBL/GenBank/DDBJ whole genome shotgun (WGS) entry which is preliminary data.</text>
</comment>
<organism evidence="1 2">
    <name type="scientific">Dallia pectoralis</name>
    <name type="common">Alaska blackfish</name>
    <dbReference type="NCBI Taxonomy" id="75939"/>
    <lineage>
        <taxon>Eukaryota</taxon>
        <taxon>Metazoa</taxon>
        <taxon>Chordata</taxon>
        <taxon>Craniata</taxon>
        <taxon>Vertebrata</taxon>
        <taxon>Euteleostomi</taxon>
        <taxon>Actinopterygii</taxon>
        <taxon>Neopterygii</taxon>
        <taxon>Teleostei</taxon>
        <taxon>Protacanthopterygii</taxon>
        <taxon>Esociformes</taxon>
        <taxon>Umbridae</taxon>
        <taxon>Dallia</taxon>
    </lineage>
</organism>
<accession>A0ACC2H245</accession>
<evidence type="ECO:0000313" key="2">
    <source>
        <dbReference type="Proteomes" id="UP001157502"/>
    </source>
</evidence>